<feature type="domain" description="DUF6046" evidence="1">
    <location>
        <begin position="87"/>
        <end position="201"/>
    </location>
</feature>
<dbReference type="EMBL" id="JAGJCB010000008">
    <property type="protein sequence ID" value="MBP0904166.1"/>
    <property type="molecule type" value="Genomic_DNA"/>
</dbReference>
<dbReference type="RefSeq" id="WP_209655063.1">
    <property type="nucleotide sequence ID" value="NZ_JAGJCB010000008.1"/>
</dbReference>
<reference evidence="2 3" key="1">
    <citation type="submission" date="2021-04" db="EMBL/GenBank/DDBJ databases">
        <title>Mariniflexile gromovii gen. nov., sp. nov., a gliding bacterium isolated from the sea urchin Strongylocentrotus intermedius.</title>
        <authorList>
            <person name="Ko S."/>
            <person name="Le V."/>
            <person name="Ahn C.-Y."/>
            <person name="Oh H.-M."/>
        </authorList>
    </citation>
    <scope>NUCLEOTIDE SEQUENCE [LARGE SCALE GENOMIC DNA]</scope>
    <source>
        <strain evidence="2 3">KCTC 12570</strain>
    </source>
</reference>
<organism evidence="2 3">
    <name type="scientific">Mariniflexile gromovii</name>
    <dbReference type="NCBI Taxonomy" id="362523"/>
    <lineage>
        <taxon>Bacteria</taxon>
        <taxon>Pseudomonadati</taxon>
        <taxon>Bacteroidota</taxon>
        <taxon>Flavobacteriia</taxon>
        <taxon>Flavobacteriales</taxon>
        <taxon>Flavobacteriaceae</taxon>
        <taxon>Mariniflexile</taxon>
    </lineage>
</organism>
<protein>
    <recommendedName>
        <fullName evidence="1">DUF6046 domain-containing protein</fullName>
    </recommendedName>
</protein>
<evidence type="ECO:0000259" key="1">
    <source>
        <dbReference type="Pfam" id="PF19512"/>
    </source>
</evidence>
<dbReference type="Proteomes" id="UP000670776">
    <property type="component" value="Unassembled WGS sequence"/>
</dbReference>
<proteinExistence type="predicted"/>
<name>A0ABS4BVX8_9FLAO</name>
<evidence type="ECO:0000313" key="2">
    <source>
        <dbReference type="EMBL" id="MBP0904166.1"/>
    </source>
</evidence>
<dbReference type="Pfam" id="PF19512">
    <property type="entry name" value="DUF6046"/>
    <property type="match status" value="1"/>
</dbReference>
<accession>A0ABS4BVX8</accession>
<comment type="caution">
    <text evidence="2">The sequence shown here is derived from an EMBL/GenBank/DDBJ whole genome shotgun (WGS) entry which is preliminary data.</text>
</comment>
<evidence type="ECO:0000313" key="3">
    <source>
        <dbReference type="Proteomes" id="UP000670776"/>
    </source>
</evidence>
<gene>
    <name evidence="2" type="ORF">J8H85_10030</name>
</gene>
<sequence>MSFKPDLSQLFNIAFGFVPVSYAVNNLEPISNEAVYRSIPTKPIEEVKKMSWMGTPIMFPMKFKGGSYQCYTPLGDLEQKQFNDFEIPPATVVDFRRAKNITKTSVLGKSGTVKEIYGFDDWQIRIRGLCLDTPKISAYDQYRELLKWEEIADSIEVIGSLFIDKSIYRISIEEFDFKLPQGKQNVFPFEITACSDEPIELAR</sequence>
<keyword evidence="3" id="KW-1185">Reference proteome</keyword>
<dbReference type="InterPro" id="IPR046109">
    <property type="entry name" value="DUF6046"/>
</dbReference>